<dbReference type="InterPro" id="IPR041489">
    <property type="entry name" value="PDZ_6"/>
</dbReference>
<evidence type="ECO:0000313" key="4">
    <source>
        <dbReference type="EnsemblPlants" id="TraesCS7D02G145800.2"/>
    </source>
</evidence>
<dbReference type="GO" id="GO:0006508">
    <property type="term" value="P:proteolysis"/>
    <property type="evidence" value="ECO:0007669"/>
    <property type="project" value="InterPro"/>
</dbReference>
<evidence type="ECO:0000313" key="5">
    <source>
        <dbReference type="Proteomes" id="UP000019116"/>
    </source>
</evidence>
<dbReference type="Pfam" id="PF13365">
    <property type="entry name" value="Trypsin_2"/>
    <property type="match status" value="1"/>
</dbReference>
<dbReference type="Gramene" id="TraesCS7D02G145800.2">
    <property type="protein sequence ID" value="TraesCS7D02G145800.2"/>
    <property type="gene ID" value="TraesCS7D02G145800"/>
</dbReference>
<reference evidence="4" key="1">
    <citation type="submission" date="2018-08" db="EMBL/GenBank/DDBJ databases">
        <authorList>
            <person name="Rossello M."/>
        </authorList>
    </citation>
    <scope>NUCLEOTIDE SEQUENCE [LARGE SCALE GENOMIC DNA]</scope>
    <source>
        <strain evidence="4">cv. Chinese Spring</strain>
    </source>
</reference>
<feature type="compositionally biased region" description="Basic residues" evidence="2">
    <location>
        <begin position="80"/>
        <end position="95"/>
    </location>
</feature>
<dbReference type="Pfam" id="PF17820">
    <property type="entry name" value="PDZ_6"/>
    <property type="match status" value="1"/>
</dbReference>
<dbReference type="EnsemblPlants" id="TraesCS7D02G145800.2">
    <property type="protein sequence ID" value="TraesCS7D02G145800.2"/>
    <property type="gene ID" value="TraesCS7D02G145800"/>
</dbReference>
<name>A0A3B6TM05_WHEAT</name>
<proteinExistence type="inferred from homology"/>
<dbReference type="SUPFAM" id="SSF50156">
    <property type="entry name" value="PDZ domain-like"/>
    <property type="match status" value="1"/>
</dbReference>
<dbReference type="SUPFAM" id="SSF50494">
    <property type="entry name" value="Trypsin-like serine proteases"/>
    <property type="match status" value="1"/>
</dbReference>
<dbReference type="Proteomes" id="UP000019116">
    <property type="component" value="Chromosome 7D"/>
</dbReference>
<dbReference type="Gramene" id="TraesSTA7D03G04313250.2">
    <property type="protein sequence ID" value="TraesSTA7D03G04313250.2"/>
    <property type="gene ID" value="TraesSTA7D03G04313250"/>
</dbReference>
<dbReference type="PRINTS" id="PR00834">
    <property type="entry name" value="PROTEASES2C"/>
</dbReference>
<feature type="compositionally biased region" description="Low complexity" evidence="2">
    <location>
        <begin position="96"/>
        <end position="123"/>
    </location>
</feature>
<evidence type="ECO:0000256" key="2">
    <source>
        <dbReference type="SAM" id="MobiDB-lite"/>
    </source>
</evidence>
<accession>A0A3B6TM05</accession>
<dbReference type="OrthoDB" id="646838at2759"/>
<dbReference type="SMR" id="A0A3B6TM05"/>
<feature type="compositionally biased region" description="Basic residues" evidence="2">
    <location>
        <begin position="17"/>
        <end position="29"/>
    </location>
</feature>
<comment type="similarity">
    <text evidence="1">Belongs to the peptidase S1C family.</text>
</comment>
<dbReference type="AlphaFoldDB" id="A0A3B6TM05"/>
<dbReference type="InterPro" id="IPR001940">
    <property type="entry name" value="Peptidase_S1C"/>
</dbReference>
<dbReference type="Gramene" id="TraesCS7D03G0327200.4">
    <property type="protein sequence ID" value="TraesCS7D03G0327200.4.CDS"/>
    <property type="gene ID" value="TraesCS7D03G0327200"/>
</dbReference>
<dbReference type="GO" id="GO:0004252">
    <property type="term" value="F:serine-type endopeptidase activity"/>
    <property type="evidence" value="ECO:0007669"/>
    <property type="project" value="InterPro"/>
</dbReference>
<dbReference type="PANTHER" id="PTHR47389">
    <property type="entry name" value="OS09G0436400 PROTEIN"/>
    <property type="match status" value="1"/>
</dbReference>
<evidence type="ECO:0000259" key="3">
    <source>
        <dbReference type="Pfam" id="PF17820"/>
    </source>
</evidence>
<dbReference type="InterPro" id="IPR009003">
    <property type="entry name" value="Peptidase_S1_PA"/>
</dbReference>
<dbReference type="RefSeq" id="XP_044438660.1">
    <property type="nucleotide sequence ID" value="XM_044582725.1"/>
</dbReference>
<gene>
    <name evidence="4" type="primary">LOC123165093</name>
</gene>
<dbReference type="Gramene" id="TraesJAG7D03G04302610.2">
    <property type="protein sequence ID" value="TraesJAG7D03G04302610.2"/>
    <property type="gene ID" value="TraesJAG7D03G04302610"/>
</dbReference>
<feature type="region of interest" description="Disordered" evidence="2">
    <location>
        <begin position="1"/>
        <end position="131"/>
    </location>
</feature>
<keyword evidence="5" id="KW-1185">Reference proteome</keyword>
<evidence type="ECO:0000256" key="1">
    <source>
        <dbReference type="ARBA" id="ARBA00010541"/>
    </source>
</evidence>
<dbReference type="STRING" id="4565.A0A3B6TM05"/>
<protein>
    <recommendedName>
        <fullName evidence="3">PDZ domain-containing protein</fullName>
    </recommendedName>
</protein>
<feature type="domain" description="PDZ" evidence="3">
    <location>
        <begin position="429"/>
        <end position="468"/>
    </location>
</feature>
<dbReference type="PANTHER" id="PTHR47389:SF5">
    <property type="entry name" value="OS09G0436700 PROTEIN"/>
    <property type="match status" value="1"/>
</dbReference>
<dbReference type="Gramene" id="TraesNOR7D03G04368350.2">
    <property type="protein sequence ID" value="TraesNOR7D03G04368350.2"/>
    <property type="gene ID" value="TraesNOR7D03G04368350"/>
</dbReference>
<dbReference type="Gene3D" id="2.40.10.120">
    <property type="match status" value="1"/>
</dbReference>
<organism evidence="4">
    <name type="scientific">Triticum aestivum</name>
    <name type="common">Wheat</name>
    <dbReference type="NCBI Taxonomy" id="4565"/>
    <lineage>
        <taxon>Eukaryota</taxon>
        <taxon>Viridiplantae</taxon>
        <taxon>Streptophyta</taxon>
        <taxon>Embryophyta</taxon>
        <taxon>Tracheophyta</taxon>
        <taxon>Spermatophyta</taxon>
        <taxon>Magnoliopsida</taxon>
        <taxon>Liliopsida</taxon>
        <taxon>Poales</taxon>
        <taxon>Poaceae</taxon>
        <taxon>BOP clade</taxon>
        <taxon>Pooideae</taxon>
        <taxon>Triticodae</taxon>
        <taxon>Triticeae</taxon>
        <taxon>Triticinae</taxon>
        <taxon>Triticum</taxon>
    </lineage>
</organism>
<dbReference type="GeneID" id="123165093"/>
<dbReference type="Gene3D" id="2.30.42.10">
    <property type="match status" value="1"/>
</dbReference>
<sequence>MPIPQDEVGEISGSRSRAGRWKRRRRRRTPVADCSGKAQPEAAPSSQRGKRKASPEPSAAASQQRGKSEAPLEPSEGSKRGKGSKKRKGTGKKKAATSTGEQAAPASPGASHASSSSSAVSSPLRWPHPPAYIRNPENAHDPAMKDALEAYDELQCKYRAKRKLQQQLATLDMSICGSCMANANLQSVRESTTKTILQAAKVIFSFSSYVDGKLMARSSGFLIDWDEGSKEGTVLTSARIICSKYTALTQWSGTDEYVPDAEIIAHLLDEDETTVPAILFRYDKHINIAVLKVNLDLCAKIPRFSSDINYGQEILVLGRDERLNMTIAHGCVNFMGPTTYERHHYLFTGCEPSIGGMVIDFDGHVLGMANFPGTAYIPSSIVLKCLDMWKKFQCIPRLHIGMKLSPIKFLDPIHVERIFRKCNIDSGLIVKEVSHGSIAEELGVRPGDVVDSVNGECVATTVELENLIMRICENHLDQGGAIGSCMDILVGILHMRKGRKGPRHTLSLRLNVSDDVEVFISDCAWSFDDRILTFPP</sequence>
<reference evidence="4" key="2">
    <citation type="submission" date="2018-10" db="UniProtKB">
        <authorList>
            <consortium name="EnsemblPlants"/>
        </authorList>
    </citation>
    <scope>IDENTIFICATION</scope>
</reference>
<dbReference type="InterPro" id="IPR036034">
    <property type="entry name" value="PDZ_sf"/>
</dbReference>